<evidence type="ECO:0000256" key="6">
    <source>
        <dbReference type="SAM" id="Phobius"/>
    </source>
</evidence>
<accession>A0A0F4Z7Y7</accession>
<feature type="transmembrane region" description="Helical" evidence="6">
    <location>
        <begin position="589"/>
        <end position="607"/>
    </location>
</feature>
<feature type="transmembrane region" description="Helical" evidence="6">
    <location>
        <begin position="512"/>
        <end position="533"/>
    </location>
</feature>
<feature type="transmembrane region" description="Helical" evidence="6">
    <location>
        <begin position="175"/>
        <end position="199"/>
    </location>
</feature>
<dbReference type="GO" id="GO:0008374">
    <property type="term" value="F:O-acyltransferase activity"/>
    <property type="evidence" value="ECO:0007669"/>
    <property type="project" value="TreeGrafter"/>
</dbReference>
<dbReference type="AlphaFoldDB" id="A0A0F4Z7Y7"/>
<feature type="transmembrane region" description="Helical" evidence="6">
    <location>
        <begin position="211"/>
        <end position="233"/>
    </location>
</feature>
<proteinExistence type="inferred from homology"/>
<dbReference type="PANTHER" id="PTHR13285">
    <property type="entry name" value="ACYLTRANSFERASE"/>
    <property type="match status" value="1"/>
</dbReference>
<keyword evidence="3 6" id="KW-0812">Transmembrane</keyword>
<name>A0A0F4Z7Y7_9PEZI</name>
<evidence type="ECO:0008006" key="9">
    <source>
        <dbReference type="Google" id="ProtNLM"/>
    </source>
</evidence>
<dbReference type="Proteomes" id="UP000033483">
    <property type="component" value="Unassembled WGS sequence"/>
</dbReference>
<dbReference type="InterPro" id="IPR051085">
    <property type="entry name" value="MB_O-acyltransferase"/>
</dbReference>
<feature type="transmembrane region" description="Helical" evidence="6">
    <location>
        <begin position="369"/>
        <end position="394"/>
    </location>
</feature>
<protein>
    <recommendedName>
        <fullName evidence="9">Glycerol uptake protein 1</fullName>
    </recommendedName>
</protein>
<gene>
    <name evidence="7" type="ORF">TD95_000071</name>
</gene>
<sequence>MAFAAAVQAYARQIYTLDTLDTRFTTPSTVPYSTHAKEYNDPVAKRERESKYTKNLPPQPRWPSLEFVAYRIVVMLAVLAIYWIPFAVSQTSDPRYHKYDDLIEPGWIPGRRIDVSDSQYHTFRSNLPFMVALLALHPLARRAWESFRTGSGPTRRLNATDSARRRMNMRTTFDAGFAVIFLLALHGFSIFKVLLILYLNFQIGLKFPRRFIPIATWAFNIGVLFANELSMGYHYKWLASWVVGAEAKDSQLLALGEWLDSYGGIMARWEVLFNITVLRLISFNMDRYWSVGQTNQSLIEKKQIDAANLCEKDRIRISADPDEYSFRNYMAYILYAPLYLAGPILTFNDYLSQCKYQPMTIQASRIVRYAIRFVFTLLAMEFTLHMVWVCAISARNPDWSSYTAAQIALLSFVNLHVIWLKLLLPWRLFRLWALLDGIDPPENMIRCVSNNYSTLSFWRAWHRSFNRWLIRYLYVPLGGTSLTGRLAVVQSLFNYVLVFTFVALWHDLQMRLLIWGWLIVLFMLPEMTARALFPAKKWAARPEAYRRLCALGGVLNVLMMVMANLVGFAVGLDGLVSLIKGIFQDSHGLVFLGLTCVALYSGVNYMFEVREDEMREGVSLKC</sequence>
<evidence type="ECO:0000313" key="7">
    <source>
        <dbReference type="EMBL" id="KKA26191.1"/>
    </source>
</evidence>
<evidence type="ECO:0000256" key="1">
    <source>
        <dbReference type="ARBA" id="ARBA00004141"/>
    </source>
</evidence>
<reference evidence="7 8" key="1">
    <citation type="submission" date="2015-03" db="EMBL/GenBank/DDBJ databases">
        <authorList>
            <person name="Radwan O."/>
            <person name="Al-Naeli F.A."/>
            <person name="Rendon G.A."/>
            <person name="Fields C."/>
        </authorList>
    </citation>
    <scope>NUCLEOTIDE SEQUENCE [LARGE SCALE GENOMIC DNA]</scope>
    <source>
        <strain evidence="7">CR-DP1</strain>
    </source>
</reference>
<dbReference type="GO" id="GO:0016020">
    <property type="term" value="C:membrane"/>
    <property type="evidence" value="ECO:0007669"/>
    <property type="project" value="UniProtKB-SubCell"/>
</dbReference>
<feature type="transmembrane region" description="Helical" evidence="6">
    <location>
        <begin position="486"/>
        <end position="506"/>
    </location>
</feature>
<comment type="similarity">
    <text evidence="2">Belongs to the membrane-bound acyltransferase family.</text>
</comment>
<feature type="transmembrane region" description="Helical" evidence="6">
    <location>
        <begin position="68"/>
        <end position="88"/>
    </location>
</feature>
<comment type="caution">
    <text evidence="7">The sequence shown here is derived from an EMBL/GenBank/DDBJ whole genome shotgun (WGS) entry which is preliminary data.</text>
</comment>
<dbReference type="EMBL" id="LAEV01002237">
    <property type="protein sequence ID" value="KKA26191.1"/>
    <property type="molecule type" value="Genomic_DNA"/>
</dbReference>
<comment type="subcellular location">
    <subcellularLocation>
        <location evidence="1">Membrane</location>
        <topology evidence="1">Multi-pass membrane protein</topology>
    </subcellularLocation>
</comment>
<keyword evidence="4 6" id="KW-1133">Transmembrane helix</keyword>
<dbReference type="InterPro" id="IPR004299">
    <property type="entry name" value="MBOAT_fam"/>
</dbReference>
<organism evidence="7 8">
    <name type="scientific">Thielaviopsis punctulata</name>
    <dbReference type="NCBI Taxonomy" id="72032"/>
    <lineage>
        <taxon>Eukaryota</taxon>
        <taxon>Fungi</taxon>
        <taxon>Dikarya</taxon>
        <taxon>Ascomycota</taxon>
        <taxon>Pezizomycotina</taxon>
        <taxon>Sordariomycetes</taxon>
        <taxon>Hypocreomycetidae</taxon>
        <taxon>Microascales</taxon>
        <taxon>Ceratocystidaceae</taxon>
        <taxon>Thielaviopsis</taxon>
    </lineage>
</organism>
<evidence type="ECO:0000256" key="2">
    <source>
        <dbReference type="ARBA" id="ARBA00010323"/>
    </source>
</evidence>
<feature type="transmembrane region" description="Helical" evidence="6">
    <location>
        <begin position="406"/>
        <end position="424"/>
    </location>
</feature>
<keyword evidence="5 6" id="KW-0472">Membrane</keyword>
<dbReference type="GO" id="GO:0005783">
    <property type="term" value="C:endoplasmic reticulum"/>
    <property type="evidence" value="ECO:0007669"/>
    <property type="project" value="TreeGrafter"/>
</dbReference>
<evidence type="ECO:0000256" key="5">
    <source>
        <dbReference type="ARBA" id="ARBA00023136"/>
    </source>
</evidence>
<dbReference type="PANTHER" id="PTHR13285:SF18">
    <property type="entry name" value="PROTEIN-CYSTEINE N-PALMITOYLTRANSFERASE RASP"/>
    <property type="match status" value="1"/>
</dbReference>
<dbReference type="OrthoDB" id="420606at2759"/>
<keyword evidence="8" id="KW-1185">Reference proteome</keyword>
<feature type="transmembrane region" description="Helical" evidence="6">
    <location>
        <begin position="329"/>
        <end position="348"/>
    </location>
</feature>
<dbReference type="Pfam" id="PF03062">
    <property type="entry name" value="MBOAT"/>
    <property type="match status" value="1"/>
</dbReference>
<dbReference type="GO" id="GO:0006506">
    <property type="term" value="P:GPI anchor biosynthetic process"/>
    <property type="evidence" value="ECO:0007669"/>
    <property type="project" value="TreeGrafter"/>
</dbReference>
<feature type="transmembrane region" description="Helical" evidence="6">
    <location>
        <begin position="545"/>
        <end position="569"/>
    </location>
</feature>
<evidence type="ECO:0000256" key="4">
    <source>
        <dbReference type="ARBA" id="ARBA00022989"/>
    </source>
</evidence>
<evidence type="ECO:0000313" key="8">
    <source>
        <dbReference type="Proteomes" id="UP000033483"/>
    </source>
</evidence>
<evidence type="ECO:0000256" key="3">
    <source>
        <dbReference type="ARBA" id="ARBA00022692"/>
    </source>
</evidence>